<dbReference type="InterPro" id="IPR013747">
    <property type="entry name" value="ACP_syn_III_C"/>
</dbReference>
<dbReference type="EMBL" id="PIPT01000008">
    <property type="protein sequence ID" value="RUO46617.1"/>
    <property type="molecule type" value="Genomic_DNA"/>
</dbReference>
<evidence type="ECO:0000256" key="2">
    <source>
        <dbReference type="ARBA" id="ARBA00023315"/>
    </source>
</evidence>
<dbReference type="Proteomes" id="UP000286678">
    <property type="component" value="Unassembled WGS sequence"/>
</dbReference>
<organism evidence="5 6">
    <name type="scientific">Pseudidiomarina aquimaris</name>
    <dbReference type="NCBI Taxonomy" id="641841"/>
    <lineage>
        <taxon>Bacteria</taxon>
        <taxon>Pseudomonadati</taxon>
        <taxon>Pseudomonadota</taxon>
        <taxon>Gammaproteobacteria</taxon>
        <taxon>Alteromonadales</taxon>
        <taxon>Idiomarinaceae</taxon>
        <taxon>Pseudidiomarina</taxon>
    </lineage>
</organism>
<keyword evidence="2" id="KW-0012">Acyltransferase</keyword>
<feature type="domain" description="Beta-ketoacyl-[acyl-carrier-protein] synthase III N-terminal" evidence="4">
    <location>
        <begin position="111"/>
        <end position="189"/>
    </location>
</feature>
<dbReference type="NCBIfam" id="NF006829">
    <property type="entry name" value="PRK09352.1"/>
    <property type="match status" value="1"/>
</dbReference>
<dbReference type="Pfam" id="PF08541">
    <property type="entry name" value="ACP_syn_III_C"/>
    <property type="match status" value="1"/>
</dbReference>
<evidence type="ECO:0000259" key="3">
    <source>
        <dbReference type="Pfam" id="PF08541"/>
    </source>
</evidence>
<evidence type="ECO:0000313" key="5">
    <source>
        <dbReference type="EMBL" id="RUO46617.1"/>
    </source>
</evidence>
<dbReference type="GO" id="GO:0006633">
    <property type="term" value="P:fatty acid biosynthetic process"/>
    <property type="evidence" value="ECO:0007669"/>
    <property type="project" value="InterPro"/>
</dbReference>
<name>A0A432XDJ0_9GAMM</name>
<dbReference type="GO" id="GO:0004315">
    <property type="term" value="F:3-oxoacyl-[acyl-carrier-protein] synthase activity"/>
    <property type="evidence" value="ECO:0007669"/>
    <property type="project" value="InterPro"/>
</dbReference>
<dbReference type="SUPFAM" id="SSF53901">
    <property type="entry name" value="Thiolase-like"/>
    <property type="match status" value="1"/>
</dbReference>
<protein>
    <submittedName>
        <fullName evidence="5">3-oxoacyl-ACP synthase</fullName>
    </submittedName>
</protein>
<evidence type="ECO:0000256" key="1">
    <source>
        <dbReference type="ARBA" id="ARBA00022679"/>
    </source>
</evidence>
<dbReference type="Gene3D" id="3.40.47.10">
    <property type="match status" value="1"/>
</dbReference>
<dbReference type="PANTHER" id="PTHR34069:SF2">
    <property type="entry name" value="BETA-KETOACYL-[ACYL-CARRIER-PROTEIN] SYNTHASE III"/>
    <property type="match status" value="1"/>
</dbReference>
<dbReference type="InterPro" id="IPR016039">
    <property type="entry name" value="Thiolase-like"/>
</dbReference>
<evidence type="ECO:0000259" key="4">
    <source>
        <dbReference type="Pfam" id="PF08545"/>
    </source>
</evidence>
<reference evidence="6" key="1">
    <citation type="journal article" date="2018" name="Front. Microbiol.">
        <title>Genome-Based Analysis Reveals the Taxonomy and Diversity of the Family Idiomarinaceae.</title>
        <authorList>
            <person name="Liu Y."/>
            <person name="Lai Q."/>
            <person name="Shao Z."/>
        </authorList>
    </citation>
    <scope>NUCLEOTIDE SEQUENCE [LARGE SCALE GENOMIC DNA]</scope>
    <source>
        <strain evidence="6">SW15</strain>
    </source>
</reference>
<feature type="domain" description="Beta-ketoacyl-[acyl-carrier-protein] synthase III C-terminal" evidence="3">
    <location>
        <begin position="251"/>
        <end position="339"/>
    </location>
</feature>
<gene>
    <name evidence="5" type="ORF">CWE21_10700</name>
</gene>
<dbReference type="Pfam" id="PF08545">
    <property type="entry name" value="ACP_syn_III"/>
    <property type="match status" value="1"/>
</dbReference>
<evidence type="ECO:0000313" key="6">
    <source>
        <dbReference type="Proteomes" id="UP000286678"/>
    </source>
</evidence>
<keyword evidence="1" id="KW-0808">Transferase</keyword>
<dbReference type="PANTHER" id="PTHR34069">
    <property type="entry name" value="3-OXOACYL-[ACYL-CARRIER-PROTEIN] SYNTHASE 3"/>
    <property type="match status" value="1"/>
</dbReference>
<dbReference type="InterPro" id="IPR013751">
    <property type="entry name" value="ACP_syn_III_N"/>
</dbReference>
<dbReference type="OrthoDB" id="9815506at2"/>
<accession>A0A432XDJ0</accession>
<sequence>MNRVAKIEKIASYFPQTVLTNEHLSEVFSDWTADKIYSKTGIENRYIADENETALDLACHAAERLFSEHQVSHESIDYVIFCTQAPDYFLPTSACIIQDRLNINRSAGAVDINLGCSGFVYGLSLAKGLIESGQVNNVLLLTADTYTKFIHPMDKSVRTLFGDGAAATLISACNSDCPRISNFVFGTDGSGAKDLIVPVGGMRQPIRTEKDYEEVTDSSGNIRTQCNLFMNGANVLNFTLREVPKALDQILKKSGRDKEDYKFFVLHQANKFMLEALSKKLKVPKEKVPILMEDGGNTVSSTIPMALERMFDGKMLEPGDEVVFLGFGVGLSWAGCTVTI</sequence>
<dbReference type="GO" id="GO:0044550">
    <property type="term" value="P:secondary metabolite biosynthetic process"/>
    <property type="evidence" value="ECO:0007669"/>
    <property type="project" value="TreeGrafter"/>
</dbReference>
<dbReference type="AlphaFoldDB" id="A0A432XDJ0"/>
<proteinExistence type="predicted"/>
<keyword evidence="6" id="KW-1185">Reference proteome</keyword>
<comment type="caution">
    <text evidence="5">The sequence shown here is derived from an EMBL/GenBank/DDBJ whole genome shotgun (WGS) entry which is preliminary data.</text>
</comment>
<dbReference type="CDD" id="cd00830">
    <property type="entry name" value="KAS_III"/>
    <property type="match status" value="1"/>
</dbReference>
<dbReference type="RefSeq" id="WP_126834437.1">
    <property type="nucleotide sequence ID" value="NZ_PIPT01000008.1"/>
</dbReference>